<keyword evidence="2 6" id="KW-0812">Transmembrane</keyword>
<protein>
    <submittedName>
        <fullName evidence="7">Uncharacterized protein</fullName>
    </submittedName>
</protein>
<evidence type="ECO:0000256" key="6">
    <source>
        <dbReference type="SAM" id="Phobius"/>
    </source>
</evidence>
<dbReference type="GO" id="GO:0071944">
    <property type="term" value="C:cell periphery"/>
    <property type="evidence" value="ECO:0007669"/>
    <property type="project" value="UniProtKB-ARBA"/>
</dbReference>
<evidence type="ECO:0000256" key="4">
    <source>
        <dbReference type="ARBA" id="ARBA00023136"/>
    </source>
</evidence>
<evidence type="ECO:0000256" key="3">
    <source>
        <dbReference type="ARBA" id="ARBA00022989"/>
    </source>
</evidence>
<feature type="region of interest" description="Disordered" evidence="5">
    <location>
        <begin position="207"/>
        <end position="228"/>
    </location>
</feature>
<evidence type="ECO:0000313" key="8">
    <source>
        <dbReference type="Proteomes" id="UP000887568"/>
    </source>
</evidence>
<sequence length="400" mass="43486">MTNDLNKTNLQTTTPIRGTTPAATVLPTVNTSTTPLDNMSTTGMIPSETTEGAIVLPIAIIAGAAGGGAALVLLLLILCICLCGCKCRKKRDQKPGLQEMSALSELIHEPSIEPHDFHQNIYSESTSSFKNGQHEMIEIDHNQSAYGLGTELLATPNLHTDTNRTVLINAPLQKKNSIHALEQAYNEISEFKEMPSFEAKSTVLETEDGQRHVADSPSEESDHKSSSPIYAEVQKNRASKADNPPVYAEVQKNRASLVDEKEEHENSGQLANPDNVSPPPPPPSSQPSPLPASSPEPPPHQQPPSQAKEQMSTPASSSELPPRPPSFIQRPTPQDEPQVNIQKDDHHEASANHQDPDENPASKEHEVMYAELDLEPDTSGKLPTPTEEPTMYATIKDMPK</sequence>
<evidence type="ECO:0000256" key="5">
    <source>
        <dbReference type="SAM" id="MobiDB-lite"/>
    </source>
</evidence>
<feature type="compositionally biased region" description="Basic and acidic residues" evidence="5">
    <location>
        <begin position="208"/>
        <end position="225"/>
    </location>
</feature>
<evidence type="ECO:0000256" key="1">
    <source>
        <dbReference type="ARBA" id="ARBA00004167"/>
    </source>
</evidence>
<feature type="region of interest" description="Disordered" evidence="5">
    <location>
        <begin position="255"/>
        <end position="400"/>
    </location>
</feature>
<dbReference type="GO" id="GO:0016020">
    <property type="term" value="C:membrane"/>
    <property type="evidence" value="ECO:0007669"/>
    <property type="project" value="UniProtKB-SubCell"/>
</dbReference>
<dbReference type="EnsemblMetazoa" id="XM_038220396.1">
    <property type="protein sequence ID" value="XP_038076324.1"/>
    <property type="gene ID" value="LOC119744463"/>
</dbReference>
<reference evidence="7" key="1">
    <citation type="submission" date="2022-11" db="UniProtKB">
        <authorList>
            <consortium name="EnsemblMetazoa"/>
        </authorList>
    </citation>
    <scope>IDENTIFICATION</scope>
</reference>
<feature type="compositionally biased region" description="Basic and acidic residues" evidence="5">
    <location>
        <begin position="342"/>
        <end position="368"/>
    </location>
</feature>
<keyword evidence="3 6" id="KW-1133">Transmembrane helix</keyword>
<dbReference type="AlphaFoldDB" id="A0A914BJQ0"/>
<keyword evidence="4 6" id="KW-0472">Membrane</keyword>
<dbReference type="Proteomes" id="UP000887568">
    <property type="component" value="Unplaced"/>
</dbReference>
<proteinExistence type="predicted"/>
<organism evidence="7 8">
    <name type="scientific">Patiria miniata</name>
    <name type="common">Bat star</name>
    <name type="synonym">Asterina miniata</name>
    <dbReference type="NCBI Taxonomy" id="46514"/>
    <lineage>
        <taxon>Eukaryota</taxon>
        <taxon>Metazoa</taxon>
        <taxon>Echinodermata</taxon>
        <taxon>Eleutherozoa</taxon>
        <taxon>Asterozoa</taxon>
        <taxon>Asteroidea</taxon>
        <taxon>Valvatacea</taxon>
        <taxon>Valvatida</taxon>
        <taxon>Asterinidae</taxon>
        <taxon>Patiria</taxon>
    </lineage>
</organism>
<evidence type="ECO:0000256" key="2">
    <source>
        <dbReference type="ARBA" id="ARBA00022692"/>
    </source>
</evidence>
<dbReference type="InterPro" id="IPR051694">
    <property type="entry name" value="Immunoregulatory_rcpt-like"/>
</dbReference>
<dbReference type="PANTHER" id="PTHR15549">
    <property type="entry name" value="PAIRED IMMUNOGLOBULIN-LIKE TYPE 2 RECEPTOR"/>
    <property type="match status" value="1"/>
</dbReference>
<comment type="subcellular location">
    <subcellularLocation>
        <location evidence="1">Membrane</location>
        <topology evidence="1">Single-pass membrane protein</topology>
    </subcellularLocation>
</comment>
<feature type="transmembrane region" description="Helical" evidence="6">
    <location>
        <begin position="54"/>
        <end position="85"/>
    </location>
</feature>
<evidence type="ECO:0000313" key="7">
    <source>
        <dbReference type="EnsemblMetazoa" id="XP_038076324.1"/>
    </source>
</evidence>
<accession>A0A914BJQ0</accession>
<keyword evidence="8" id="KW-1185">Reference proteome</keyword>
<feature type="region of interest" description="Disordered" evidence="5">
    <location>
        <begin position="1"/>
        <end position="21"/>
    </location>
</feature>
<feature type="compositionally biased region" description="Pro residues" evidence="5">
    <location>
        <begin position="276"/>
        <end position="302"/>
    </location>
</feature>
<feature type="compositionally biased region" description="Polar residues" evidence="5">
    <location>
        <begin position="329"/>
        <end position="341"/>
    </location>
</feature>
<feature type="compositionally biased region" description="Basic and acidic residues" evidence="5">
    <location>
        <begin position="257"/>
        <end position="266"/>
    </location>
</feature>
<feature type="compositionally biased region" description="Polar residues" evidence="5">
    <location>
        <begin position="307"/>
        <end position="319"/>
    </location>
</feature>
<feature type="compositionally biased region" description="Polar residues" evidence="5">
    <location>
        <begin position="1"/>
        <end position="17"/>
    </location>
</feature>
<name>A0A914BJQ0_PATMI</name>
<dbReference type="RefSeq" id="XP_038076324.1">
    <property type="nucleotide sequence ID" value="XM_038220396.1"/>
</dbReference>
<dbReference type="GeneID" id="119744463"/>